<proteinExistence type="predicted"/>
<evidence type="ECO:0000313" key="3">
    <source>
        <dbReference type="Proteomes" id="UP000465112"/>
    </source>
</evidence>
<keyword evidence="3" id="KW-1185">Reference proteome</keyword>
<name>A0A6A5FAY0_PERFL</name>
<reference evidence="2 3" key="1">
    <citation type="submission" date="2019-06" db="EMBL/GenBank/DDBJ databases">
        <title>A chromosome-scale genome assembly of the European perch, Perca fluviatilis.</title>
        <authorList>
            <person name="Roques C."/>
            <person name="Zahm M."/>
            <person name="Cabau C."/>
            <person name="Klopp C."/>
            <person name="Bouchez O."/>
            <person name="Donnadieu C."/>
            <person name="Kuhl H."/>
            <person name="Gislard M."/>
            <person name="Guendouz S."/>
            <person name="Journot L."/>
            <person name="Haffray P."/>
            <person name="Bestin A."/>
            <person name="Morvezen R."/>
            <person name="Feron R."/>
            <person name="Wen M."/>
            <person name="Jouanno E."/>
            <person name="Herpin A."/>
            <person name="Schartl M."/>
            <person name="Postlethwait J."/>
            <person name="Schaerlinger B."/>
            <person name="Chardard D."/>
            <person name="Lecocq T."/>
            <person name="Poncet C."/>
            <person name="Jaffrelo L."/>
            <person name="Lampietro C."/>
            <person name="Guiguen Y."/>
        </authorList>
    </citation>
    <scope>NUCLEOTIDE SEQUENCE [LARGE SCALE GENOMIC DNA]</scope>
    <source>
        <tissue evidence="2">Blood</tissue>
    </source>
</reference>
<organism evidence="2 3">
    <name type="scientific">Perca fluviatilis</name>
    <name type="common">European perch</name>
    <dbReference type="NCBI Taxonomy" id="8168"/>
    <lineage>
        <taxon>Eukaryota</taxon>
        <taxon>Metazoa</taxon>
        <taxon>Chordata</taxon>
        <taxon>Craniata</taxon>
        <taxon>Vertebrata</taxon>
        <taxon>Euteleostomi</taxon>
        <taxon>Actinopterygii</taxon>
        <taxon>Neopterygii</taxon>
        <taxon>Teleostei</taxon>
        <taxon>Neoteleostei</taxon>
        <taxon>Acanthomorphata</taxon>
        <taxon>Eupercaria</taxon>
        <taxon>Perciformes</taxon>
        <taxon>Percoidei</taxon>
        <taxon>Percidae</taxon>
        <taxon>Percinae</taxon>
        <taxon>Perca</taxon>
    </lineage>
</organism>
<protein>
    <submittedName>
        <fullName evidence="2">Uncharacterized protein</fullName>
    </submittedName>
</protein>
<evidence type="ECO:0000313" key="2">
    <source>
        <dbReference type="EMBL" id="KAF1389358.1"/>
    </source>
</evidence>
<feature type="region of interest" description="Disordered" evidence="1">
    <location>
        <begin position="1"/>
        <end position="28"/>
    </location>
</feature>
<comment type="caution">
    <text evidence="2">The sequence shown here is derived from an EMBL/GenBank/DDBJ whole genome shotgun (WGS) entry which is preliminary data.</text>
</comment>
<dbReference type="AlphaFoldDB" id="A0A6A5FAY0"/>
<accession>A0A6A5FAY0</accession>
<gene>
    <name evidence="2" type="ORF">PFLUV_G00072600</name>
</gene>
<evidence type="ECO:0000256" key="1">
    <source>
        <dbReference type="SAM" id="MobiDB-lite"/>
    </source>
</evidence>
<dbReference type="EMBL" id="VHII01000006">
    <property type="protein sequence ID" value="KAF1389358.1"/>
    <property type="molecule type" value="Genomic_DNA"/>
</dbReference>
<sequence length="120" mass="13080">MDESLVPGFQGNGSSKIHPCSGRDHGTSNRSAAAQWVTALTAVHIDPEESDAEVWTNQPSFRNGDFAKNWQVDIRLSFIFTTTSVQKISSIFTDTDSKLTTPVHSCHSPSKPASLYTSLP</sequence>
<dbReference type="Proteomes" id="UP000465112">
    <property type="component" value="Chromosome 6"/>
</dbReference>
<feature type="region of interest" description="Disordered" evidence="1">
    <location>
        <begin position="99"/>
        <end position="120"/>
    </location>
</feature>